<dbReference type="Pfam" id="PF13515">
    <property type="entry name" value="FUSC_2"/>
    <property type="match status" value="1"/>
</dbReference>
<evidence type="ECO:0000256" key="2">
    <source>
        <dbReference type="ARBA" id="ARBA00022475"/>
    </source>
</evidence>
<evidence type="ECO:0000259" key="7">
    <source>
        <dbReference type="Pfam" id="PF13515"/>
    </source>
</evidence>
<feature type="transmembrane region" description="Helical" evidence="6">
    <location>
        <begin position="226"/>
        <end position="246"/>
    </location>
</feature>
<dbReference type="AlphaFoldDB" id="A0A314YJQ1"/>
<feature type="transmembrane region" description="Helical" evidence="6">
    <location>
        <begin position="320"/>
        <end position="337"/>
    </location>
</feature>
<comment type="caution">
    <text evidence="8">The sequence shown here is derived from an EMBL/GenBank/DDBJ whole genome shotgun (WGS) entry which is preliminary data.</text>
</comment>
<dbReference type="PANTHER" id="PTHR30509">
    <property type="entry name" value="P-HYDROXYBENZOIC ACID EFFLUX PUMP SUBUNIT-RELATED"/>
    <property type="match status" value="1"/>
</dbReference>
<dbReference type="Proteomes" id="UP000250321">
    <property type="component" value="Unassembled WGS sequence"/>
</dbReference>
<reference evidence="8 9" key="1">
    <citation type="submission" date="2018-02" db="EMBL/GenBank/DDBJ databases">
        <title>Draft genome of wild Prunus yedoensis var. nudiflora.</title>
        <authorList>
            <person name="Baek S."/>
            <person name="Kim J.-H."/>
            <person name="Choi K."/>
            <person name="Kim G.-B."/>
            <person name="Cho A."/>
            <person name="Jang H."/>
            <person name="Shin C.-H."/>
            <person name="Yu H.-J."/>
            <person name="Mun J.-H."/>
        </authorList>
    </citation>
    <scope>NUCLEOTIDE SEQUENCE [LARGE SCALE GENOMIC DNA]</scope>
    <source>
        <strain evidence="9">cv. Jeju island</strain>
        <tissue evidence="8">Leaf</tissue>
    </source>
</reference>
<protein>
    <recommendedName>
        <fullName evidence="7">Integral membrane bound transporter domain-containing protein</fullName>
    </recommendedName>
</protein>
<sequence>MHSQVKKSWRMYAENASQRLTHFVEAVSVQDKRGALEFISQEQSLSKAAAKLHQSISNNLVGMVWERPQMKFLKPNYMKLGEQLQETEIPLRGMEIALSSCSSFPLNLIDEELRGHLRSSEVQISLRLRQSRYSMPSDATTAPEINREILDNAPWIGKPTTTNHDNMAASFFLYCMELLLENQPIARNPGNTVKSNPNQAPSGAQNQAHCNFQSVWKNIMPSLRSLVFALKCSLSLGLAVLFGLIYNKENGYWAGLTIAIGFVTGRQATFTVTNARAQGTAMGSVYGVMCLFLFQGTEHFRLLPLIPWIFFTHFLRHSRMYGQAGGISAAIGALLILGRENYGPPSEFAIARMIEACIGLICFVLVEILFYPMRAVTLARNELSKSMGALRDCIKDINLCVPASAGLREKQRKLKSHLKKLENFIQEAETEPNFWFLPFKGASYSKIFYYLWPVKRSSSQVTQKLGGASEELRQHMNADLELLKEKINSSLECLEKVTSIKSVAAFETAAQDDYHDSELGKPANLFRILGAGDEEVETIVSILLQHFQEVAHNVHNSDSEEKCKSQMVLCLAGLGFCIQSLTSETMEMEKQVRKLVKWESPSRYEKFLNICCKANALDART</sequence>
<evidence type="ECO:0000256" key="3">
    <source>
        <dbReference type="ARBA" id="ARBA00022692"/>
    </source>
</evidence>
<evidence type="ECO:0000256" key="5">
    <source>
        <dbReference type="ARBA" id="ARBA00023136"/>
    </source>
</evidence>
<evidence type="ECO:0000256" key="1">
    <source>
        <dbReference type="ARBA" id="ARBA00004651"/>
    </source>
</evidence>
<dbReference type="EMBL" id="PJQY01000928">
    <property type="protein sequence ID" value="PQQ06833.1"/>
    <property type="molecule type" value="Genomic_DNA"/>
</dbReference>
<name>A0A314YJQ1_PRUYE</name>
<keyword evidence="4 6" id="KW-1133">Transmembrane helix</keyword>
<evidence type="ECO:0000256" key="4">
    <source>
        <dbReference type="ARBA" id="ARBA00022989"/>
    </source>
</evidence>
<comment type="subcellular location">
    <subcellularLocation>
        <location evidence="1">Cell membrane</location>
        <topology evidence="1">Multi-pass membrane protein</topology>
    </subcellularLocation>
</comment>
<dbReference type="OrthoDB" id="68611at2759"/>
<keyword evidence="3 6" id="KW-0812">Transmembrane</keyword>
<evidence type="ECO:0000313" key="8">
    <source>
        <dbReference type="EMBL" id="PQQ06833.1"/>
    </source>
</evidence>
<proteinExistence type="predicted"/>
<keyword evidence="5 6" id="KW-0472">Membrane</keyword>
<feature type="domain" description="Integral membrane bound transporter" evidence="7">
    <location>
        <begin position="238"/>
        <end position="366"/>
    </location>
</feature>
<feature type="transmembrane region" description="Helical" evidence="6">
    <location>
        <begin position="349"/>
        <end position="371"/>
    </location>
</feature>
<dbReference type="GO" id="GO:0005886">
    <property type="term" value="C:plasma membrane"/>
    <property type="evidence" value="ECO:0007669"/>
    <property type="project" value="UniProtKB-SubCell"/>
</dbReference>
<dbReference type="STRING" id="2094558.A0A314YJQ1"/>
<keyword evidence="2" id="KW-1003">Cell membrane</keyword>
<dbReference type="InterPro" id="IPR049453">
    <property type="entry name" value="Memb_transporter_dom"/>
</dbReference>
<keyword evidence="9" id="KW-1185">Reference proteome</keyword>
<accession>A0A314YJQ1</accession>
<evidence type="ECO:0000256" key="6">
    <source>
        <dbReference type="SAM" id="Phobius"/>
    </source>
</evidence>
<feature type="transmembrane region" description="Helical" evidence="6">
    <location>
        <begin position="281"/>
        <end position="300"/>
    </location>
</feature>
<feature type="transmembrane region" description="Helical" evidence="6">
    <location>
        <begin position="252"/>
        <end position="269"/>
    </location>
</feature>
<evidence type="ECO:0000313" key="9">
    <source>
        <dbReference type="Proteomes" id="UP000250321"/>
    </source>
</evidence>
<dbReference type="PANTHER" id="PTHR30509:SF34">
    <property type="entry name" value="F3L24.34 PROTEIN"/>
    <property type="match status" value="1"/>
</dbReference>
<gene>
    <name evidence="8" type="ORF">Pyn_32960</name>
</gene>
<organism evidence="8 9">
    <name type="scientific">Prunus yedoensis var. nudiflora</name>
    <dbReference type="NCBI Taxonomy" id="2094558"/>
    <lineage>
        <taxon>Eukaryota</taxon>
        <taxon>Viridiplantae</taxon>
        <taxon>Streptophyta</taxon>
        <taxon>Embryophyta</taxon>
        <taxon>Tracheophyta</taxon>
        <taxon>Spermatophyta</taxon>
        <taxon>Magnoliopsida</taxon>
        <taxon>eudicotyledons</taxon>
        <taxon>Gunneridae</taxon>
        <taxon>Pentapetalae</taxon>
        <taxon>rosids</taxon>
        <taxon>fabids</taxon>
        <taxon>Rosales</taxon>
        <taxon>Rosaceae</taxon>
        <taxon>Amygdaloideae</taxon>
        <taxon>Amygdaleae</taxon>
        <taxon>Prunus</taxon>
    </lineage>
</organism>